<dbReference type="Pfam" id="PF00561">
    <property type="entry name" value="Abhydrolase_1"/>
    <property type="match status" value="1"/>
</dbReference>
<evidence type="ECO:0000256" key="1">
    <source>
        <dbReference type="ARBA" id="ARBA00022801"/>
    </source>
</evidence>
<feature type="region of interest" description="Disordered" evidence="2">
    <location>
        <begin position="302"/>
        <end position="333"/>
    </location>
</feature>
<dbReference type="InterPro" id="IPR000639">
    <property type="entry name" value="Epox_hydrolase-like"/>
</dbReference>
<keyword evidence="1 4" id="KW-0378">Hydrolase</keyword>
<dbReference type="Gene3D" id="3.40.50.1820">
    <property type="entry name" value="alpha/beta hydrolase"/>
    <property type="match status" value="1"/>
</dbReference>
<dbReference type="Proteomes" id="UP001560045">
    <property type="component" value="Unassembled WGS sequence"/>
</dbReference>
<name>A0ABV3XEU5_9ACTN</name>
<dbReference type="GO" id="GO:0016787">
    <property type="term" value="F:hydrolase activity"/>
    <property type="evidence" value="ECO:0007669"/>
    <property type="project" value="UniProtKB-KW"/>
</dbReference>
<evidence type="ECO:0000313" key="5">
    <source>
        <dbReference type="Proteomes" id="UP001560045"/>
    </source>
</evidence>
<dbReference type="RefSeq" id="WP_369206612.1">
    <property type="nucleotide sequence ID" value="NZ_JBFNXQ010000033.1"/>
</dbReference>
<reference evidence="4 5" key="1">
    <citation type="submission" date="2024-06" db="EMBL/GenBank/DDBJ databases">
        <title>Draft genome sequence of Geodermatophilus badlandi, a novel member of the Geodermatophilaceae isolated from badland sedimentary rocks in the Red desert, Wyoming, USA.</title>
        <authorList>
            <person name="Ben Tekaya S."/>
            <person name="Nouioui I."/>
            <person name="Flores G.M."/>
            <person name="Shaal M.N."/>
            <person name="Bredoire F."/>
            <person name="Basile F."/>
            <person name="Van Diepen L."/>
            <person name="Ward N.L."/>
        </authorList>
    </citation>
    <scope>NUCLEOTIDE SEQUENCE [LARGE SCALE GENOMIC DNA]</scope>
    <source>
        <strain evidence="4 5">WL48A</strain>
    </source>
</reference>
<sequence>MTPPGPARGDGFDGYAQAQLAVGEVTLRVRSGGSGPPLLLLHGYPETHLMWGGIARELAEEFTVVAPDLRGYGDSSKPPTVAGHETHGKRAMADDGVRLMRQLGFDHFDVVGHDRGGRAAYRMALDSPDAVRRVTVMDVVPTGEVWARADARTALGYWHWAFLALPEPIPETLIAPDPEFFFFDAEFGGVIRGFRPEAVADYARCLRDPAVVHAVCEDYRAGATCDRRDDDEDRAAGRRIACPLQVLWAGRGALASWYDTLAVWREWADDVTGEALDCGHFMAEERPAETLAAIRRFHGGGRAGQVPRAVPAVPDGQVGRHPHRTVRETGGTR</sequence>
<organism evidence="4 5">
    <name type="scientific">Geodermatophilus maliterrae</name>
    <dbReference type="NCBI Taxonomy" id="3162531"/>
    <lineage>
        <taxon>Bacteria</taxon>
        <taxon>Bacillati</taxon>
        <taxon>Actinomycetota</taxon>
        <taxon>Actinomycetes</taxon>
        <taxon>Geodermatophilales</taxon>
        <taxon>Geodermatophilaceae</taxon>
        <taxon>Geodermatophilus</taxon>
    </lineage>
</organism>
<dbReference type="InterPro" id="IPR000073">
    <property type="entry name" value="AB_hydrolase_1"/>
</dbReference>
<dbReference type="EMBL" id="JBFNXQ010000033">
    <property type="protein sequence ID" value="MEX5719108.1"/>
    <property type="molecule type" value="Genomic_DNA"/>
</dbReference>
<accession>A0ABV3XEU5</accession>
<dbReference type="PRINTS" id="PR00412">
    <property type="entry name" value="EPOXHYDRLASE"/>
</dbReference>
<evidence type="ECO:0000256" key="2">
    <source>
        <dbReference type="SAM" id="MobiDB-lite"/>
    </source>
</evidence>
<dbReference type="PRINTS" id="PR00111">
    <property type="entry name" value="ABHYDROLASE"/>
</dbReference>
<dbReference type="PANTHER" id="PTHR43329">
    <property type="entry name" value="EPOXIDE HYDROLASE"/>
    <property type="match status" value="1"/>
</dbReference>
<comment type="caution">
    <text evidence="4">The sequence shown here is derived from an EMBL/GenBank/DDBJ whole genome shotgun (WGS) entry which is preliminary data.</text>
</comment>
<gene>
    <name evidence="4" type="ORF">ABQ292_12135</name>
</gene>
<evidence type="ECO:0000259" key="3">
    <source>
        <dbReference type="Pfam" id="PF00561"/>
    </source>
</evidence>
<proteinExistence type="predicted"/>
<evidence type="ECO:0000313" key="4">
    <source>
        <dbReference type="EMBL" id="MEX5719108.1"/>
    </source>
</evidence>
<dbReference type="InterPro" id="IPR029058">
    <property type="entry name" value="AB_hydrolase_fold"/>
</dbReference>
<protein>
    <submittedName>
        <fullName evidence="4">Alpha/beta fold hydrolase</fullName>
    </submittedName>
</protein>
<dbReference type="SUPFAM" id="SSF53474">
    <property type="entry name" value="alpha/beta-Hydrolases"/>
    <property type="match status" value="1"/>
</dbReference>
<feature type="domain" description="AB hydrolase-1" evidence="3">
    <location>
        <begin position="36"/>
        <end position="287"/>
    </location>
</feature>
<keyword evidence="5" id="KW-1185">Reference proteome</keyword>